<proteinExistence type="predicted"/>
<gene>
    <name evidence="1" type="ORF">KDAU_43510</name>
</gene>
<comment type="caution">
    <text evidence="1">The sequence shown here is derived from an EMBL/GenBank/DDBJ whole genome shotgun (WGS) entry which is preliminary data.</text>
</comment>
<organism evidence="1 2">
    <name type="scientific">Dictyobacter aurantiacus</name>
    <dbReference type="NCBI Taxonomy" id="1936993"/>
    <lineage>
        <taxon>Bacteria</taxon>
        <taxon>Bacillati</taxon>
        <taxon>Chloroflexota</taxon>
        <taxon>Ktedonobacteria</taxon>
        <taxon>Ktedonobacterales</taxon>
        <taxon>Dictyobacteraceae</taxon>
        <taxon>Dictyobacter</taxon>
    </lineage>
</organism>
<accession>A0A401ZJK7</accession>
<dbReference type="Proteomes" id="UP000287224">
    <property type="component" value="Unassembled WGS sequence"/>
</dbReference>
<reference evidence="2" key="1">
    <citation type="submission" date="2018-12" db="EMBL/GenBank/DDBJ databases">
        <title>Tengunoibacter tsumagoiensis gen. nov., sp. nov., Dictyobacter kobayashii sp. nov., D. alpinus sp. nov., and D. joshuensis sp. nov. and description of Dictyobacteraceae fam. nov. within the order Ktedonobacterales isolated from Tengu-no-mugimeshi.</title>
        <authorList>
            <person name="Wang C.M."/>
            <person name="Zheng Y."/>
            <person name="Sakai Y."/>
            <person name="Toyoda A."/>
            <person name="Minakuchi Y."/>
            <person name="Abe K."/>
            <person name="Yokota A."/>
            <person name="Yabe S."/>
        </authorList>
    </citation>
    <scope>NUCLEOTIDE SEQUENCE [LARGE SCALE GENOMIC DNA]</scope>
    <source>
        <strain evidence="2">S-27</strain>
    </source>
</reference>
<dbReference type="AlphaFoldDB" id="A0A401ZJK7"/>
<evidence type="ECO:0000313" key="2">
    <source>
        <dbReference type="Proteomes" id="UP000287224"/>
    </source>
</evidence>
<dbReference type="EMBL" id="BIFQ01000001">
    <property type="protein sequence ID" value="GCE07022.1"/>
    <property type="molecule type" value="Genomic_DNA"/>
</dbReference>
<evidence type="ECO:0000313" key="1">
    <source>
        <dbReference type="EMBL" id="GCE07022.1"/>
    </source>
</evidence>
<protein>
    <submittedName>
        <fullName evidence="1">Uncharacterized protein</fullName>
    </submittedName>
</protein>
<name>A0A401ZJK7_9CHLR</name>
<keyword evidence="2" id="KW-1185">Reference proteome</keyword>
<sequence>MYRDFVHDEWTSFLEEMYEYGSKRWSYLVPGEQEDRSRLRHLCARTLAFENHYLERYRVYLTQQLRSHDPDAALAATRQLQIIIYPDQETATTP</sequence>